<dbReference type="RefSeq" id="WP_141650402.1">
    <property type="nucleotide sequence ID" value="NZ_CCVW01000001.1"/>
</dbReference>
<feature type="transmembrane region" description="Helical" evidence="2">
    <location>
        <begin position="400"/>
        <end position="425"/>
    </location>
</feature>
<organism evidence="3 4">
    <name type="scientific">Legionella massiliensis</name>
    <dbReference type="NCBI Taxonomy" id="1034943"/>
    <lineage>
        <taxon>Bacteria</taxon>
        <taxon>Pseudomonadati</taxon>
        <taxon>Pseudomonadota</taxon>
        <taxon>Gammaproteobacteria</taxon>
        <taxon>Legionellales</taxon>
        <taxon>Legionellaceae</taxon>
        <taxon>Legionella</taxon>
    </lineage>
</organism>
<feature type="transmembrane region" description="Helical" evidence="2">
    <location>
        <begin position="258"/>
        <end position="279"/>
    </location>
</feature>
<proteinExistence type="predicted"/>
<accession>A0A078KNW8</accession>
<protein>
    <recommendedName>
        <fullName evidence="5">Transmembrane protein</fullName>
    </recommendedName>
</protein>
<keyword evidence="4" id="KW-1185">Reference proteome</keyword>
<dbReference type="AlphaFoldDB" id="A0A078KNW8"/>
<sequence>MTTETLSEGDSSNHKPSSLDLLAGRMDAQSRLLAKKLHELGYIYVLFGALDGLSLSYSMMKYYFDMLLANSDLSSSDEMHDWMTSPEGAAIAATTSISLIVFSMLANHFDDEDQNVFKRYIAVIWPYCRDTMKGLKNAYKGLKSTLQVAEILGGGDFSYLIVPVGLLLGGLSVINRIWFRWMVNERKAMMKANAKILDDIQNSPDITLERLEELKGDIKRQSDSIRSMAMLSAAYGGVVDGLYLYIGVLGICSLSPPALIAMTVFCSIYLAACIATRMYEEYDFQRKLLISQTKIELAYEGKRIELLFAELQRITTELSSSPDNHDLLNEQEVAINLFQVAAWEFKEQRKKLLDLSTLSYTSAFLAGAKNGLAAYGALASVIFAVGTILALSSIAFPPALLISCISFGMVFMIGFIVHSLVHAYYHRIKVEQQQNEESKVILQEKVIQQEKITPKEVSLAEIGPLFKDAKQQVKDLRPEEVRTAILDGMVVDPSPQFFFQEWFEILRSSSSGVGKGAKAINLAMNSFEEKTDTDGHYHETPIMMGFIAVSAIVHAAAFGLRAHSRGFGRPPIDQVPSKINDDTAIELEEMTPGSKTEDDLTPQDNTEQQTVSAPRQESFFGSMYSFFCGGKQQREADVSETNPVEDSSLASEEPVSRWKAVRRNFQTNGAIQDESQENAAFSQPNSPRSSHTLASYS</sequence>
<dbReference type="Proteomes" id="UP000044071">
    <property type="component" value="Unassembled WGS sequence"/>
</dbReference>
<feature type="transmembrane region" description="Helical" evidence="2">
    <location>
        <begin position="372"/>
        <end position="394"/>
    </location>
</feature>
<feature type="compositionally biased region" description="Polar residues" evidence="1">
    <location>
        <begin position="677"/>
        <end position="697"/>
    </location>
</feature>
<evidence type="ECO:0000256" key="1">
    <source>
        <dbReference type="SAM" id="MobiDB-lite"/>
    </source>
</evidence>
<keyword evidence="2" id="KW-0812">Transmembrane</keyword>
<name>A0A078KNW8_9GAMM</name>
<feature type="transmembrane region" description="Helical" evidence="2">
    <location>
        <begin position="228"/>
        <end position="246"/>
    </location>
</feature>
<feature type="region of interest" description="Disordered" evidence="1">
    <location>
        <begin position="637"/>
        <end position="697"/>
    </location>
</feature>
<reference evidence="3 4" key="1">
    <citation type="submission" date="2014-06" db="EMBL/GenBank/DDBJ databases">
        <authorList>
            <person name="Urmite Genomes Urmite Genomes"/>
        </authorList>
    </citation>
    <scope>NUCLEOTIDE SEQUENCE [LARGE SCALE GENOMIC DNA]</scope>
</reference>
<evidence type="ECO:0000313" key="4">
    <source>
        <dbReference type="Proteomes" id="UP000044071"/>
    </source>
</evidence>
<dbReference type="EMBL" id="CCSB01000001">
    <property type="protein sequence ID" value="CDZ76070.1"/>
    <property type="molecule type" value="Genomic_DNA"/>
</dbReference>
<gene>
    <name evidence="3" type="ORF">BN59_00334</name>
</gene>
<dbReference type="eggNOG" id="ENOG5030T0K">
    <property type="taxonomic scope" value="Bacteria"/>
</dbReference>
<feature type="compositionally biased region" description="Polar residues" evidence="1">
    <location>
        <begin position="602"/>
        <end position="615"/>
    </location>
</feature>
<evidence type="ECO:0000256" key="2">
    <source>
        <dbReference type="SAM" id="Phobius"/>
    </source>
</evidence>
<evidence type="ECO:0008006" key="5">
    <source>
        <dbReference type="Google" id="ProtNLM"/>
    </source>
</evidence>
<keyword evidence="2" id="KW-0472">Membrane</keyword>
<keyword evidence="2" id="KW-1133">Transmembrane helix</keyword>
<evidence type="ECO:0000313" key="3">
    <source>
        <dbReference type="EMBL" id="CDZ76070.1"/>
    </source>
</evidence>
<feature type="compositionally biased region" description="Polar residues" evidence="1">
    <location>
        <begin position="639"/>
        <end position="650"/>
    </location>
</feature>
<feature type="transmembrane region" description="Helical" evidence="2">
    <location>
        <begin position="157"/>
        <end position="179"/>
    </location>
</feature>
<feature type="region of interest" description="Disordered" evidence="1">
    <location>
        <begin position="591"/>
        <end position="615"/>
    </location>
</feature>
<feature type="transmembrane region" description="Helical" evidence="2">
    <location>
        <begin position="41"/>
        <end position="60"/>
    </location>
</feature>